<evidence type="ECO:0000313" key="2">
    <source>
        <dbReference type="Proteomes" id="UP000277424"/>
    </source>
</evidence>
<sequence length="271" mass="29237">MTLHMESAIDEQSGGILINLEHLPFATDSGIGARAAIGLLVLETDQTIEDEFRAIWPRDGVALYAARLHNDVMITPETLMAMKAEIPPAAKLLPFMTDFKVVAFACTSGALVIGEDKVAELIHSVKPGVKVTDPVTAARAAISSMGVKRVALLTPYLKEINERLRNSLIERGLNIPVMGSFNEADDDIVARMTPESIRDAIVKLGSLPDCDGVFVSCTSLRVAKIAEEAEALIGKPVTSSNHALAWHMLRLAGIEDEIPGFGRLFRTPLKG</sequence>
<reference evidence="1 2" key="1">
    <citation type="submission" date="2018-10" db="EMBL/GenBank/DDBJ databases">
        <title>Comparative analysis of microorganisms from saline springs in Andes Mountain Range, Colombia.</title>
        <authorList>
            <person name="Rubin E."/>
        </authorList>
    </citation>
    <scope>NUCLEOTIDE SEQUENCE [LARGE SCALE GENOMIC DNA]</scope>
    <source>
        <strain evidence="1 2">USBA 36</strain>
    </source>
</reference>
<protein>
    <submittedName>
        <fullName evidence="1">Maleate isomerase</fullName>
    </submittedName>
</protein>
<dbReference type="InterPro" id="IPR053714">
    <property type="entry name" value="Iso_Racemase_Enz_sf"/>
</dbReference>
<keyword evidence="1" id="KW-0413">Isomerase</keyword>
<dbReference type="PANTHER" id="PTHR40267:SF1">
    <property type="entry name" value="BLR3294 PROTEIN"/>
    <property type="match status" value="1"/>
</dbReference>
<dbReference type="EMBL" id="RBIG01000001">
    <property type="protein sequence ID" value="RKQ72858.1"/>
    <property type="molecule type" value="Genomic_DNA"/>
</dbReference>
<dbReference type="AlphaFoldDB" id="A0A420WP90"/>
<comment type="caution">
    <text evidence="1">The sequence shown here is derived from an EMBL/GenBank/DDBJ whole genome shotgun (WGS) entry which is preliminary data.</text>
</comment>
<dbReference type="PANTHER" id="PTHR40267">
    <property type="entry name" value="BLR3294 PROTEIN"/>
    <property type="match status" value="1"/>
</dbReference>
<dbReference type="Proteomes" id="UP000277424">
    <property type="component" value="Unassembled WGS sequence"/>
</dbReference>
<dbReference type="GO" id="GO:0016853">
    <property type="term" value="F:isomerase activity"/>
    <property type="evidence" value="ECO:0007669"/>
    <property type="project" value="UniProtKB-KW"/>
</dbReference>
<dbReference type="InterPro" id="IPR026286">
    <property type="entry name" value="MaiA/AMDase"/>
</dbReference>
<dbReference type="Pfam" id="PF17645">
    <property type="entry name" value="Amdase"/>
    <property type="match status" value="1"/>
</dbReference>
<gene>
    <name evidence="1" type="ORF">BCL74_0628</name>
</gene>
<dbReference type="PIRSF" id="PIRSF015736">
    <property type="entry name" value="MI"/>
    <property type="match status" value="1"/>
</dbReference>
<name>A0A420WP90_9PROT</name>
<proteinExistence type="predicted"/>
<accession>A0A420WP90</accession>
<dbReference type="OrthoDB" id="9816064at2"/>
<evidence type="ECO:0000313" key="1">
    <source>
        <dbReference type="EMBL" id="RKQ72858.1"/>
    </source>
</evidence>
<dbReference type="Gene3D" id="3.40.50.12500">
    <property type="match status" value="1"/>
</dbReference>
<organism evidence="1 2">
    <name type="scientific">Oceanibaculum indicum</name>
    <dbReference type="NCBI Taxonomy" id="526216"/>
    <lineage>
        <taxon>Bacteria</taxon>
        <taxon>Pseudomonadati</taxon>
        <taxon>Pseudomonadota</taxon>
        <taxon>Alphaproteobacteria</taxon>
        <taxon>Rhodospirillales</taxon>
        <taxon>Oceanibaculaceae</taxon>
        <taxon>Oceanibaculum</taxon>
    </lineage>
</organism>